<dbReference type="RefSeq" id="WP_218320717.1">
    <property type="nucleotide sequence ID" value="NZ_JAEEGC010000052.1"/>
</dbReference>
<dbReference type="Pfam" id="PF09345">
    <property type="entry name" value="SiaC"/>
    <property type="match status" value="1"/>
</dbReference>
<keyword evidence="3" id="KW-1185">Reference proteome</keyword>
<name>A0A949WR68_9CLOT</name>
<proteinExistence type="predicted"/>
<protein>
    <submittedName>
        <fullName evidence="2">DUF1987 domain-containing protein</fullName>
    </submittedName>
</protein>
<organism evidence="2 3">
    <name type="scientific">Clostridium thailandense</name>
    <dbReference type="NCBI Taxonomy" id="2794346"/>
    <lineage>
        <taxon>Bacteria</taxon>
        <taxon>Bacillati</taxon>
        <taxon>Bacillota</taxon>
        <taxon>Clostridia</taxon>
        <taxon>Eubacteriales</taxon>
        <taxon>Clostridiaceae</taxon>
        <taxon>Clostridium</taxon>
    </lineage>
</organism>
<dbReference type="InterPro" id="IPR018530">
    <property type="entry name" value="SiaC"/>
</dbReference>
<gene>
    <name evidence="2" type="ORF">I6U48_12080</name>
</gene>
<dbReference type="Proteomes" id="UP000694308">
    <property type="component" value="Unassembled WGS sequence"/>
</dbReference>
<sequence>MDRLLIEETKATPYIDFNPDGNSLKIKGQSYPENAFKFYEPVLKWIDEYIEEAKGEITIEINFEMPYINSSSSKCILMLLDKLENAFQEGKDIVINWYYDEENESSLECAEEFKEDISLPFNIIKS</sequence>
<evidence type="ECO:0000313" key="2">
    <source>
        <dbReference type="EMBL" id="MBV7273650.1"/>
    </source>
</evidence>
<comment type="caution">
    <text evidence="2">The sequence shown here is derived from an EMBL/GenBank/DDBJ whole genome shotgun (WGS) entry which is preliminary data.</text>
</comment>
<dbReference type="EMBL" id="JAEEGC010000052">
    <property type="protein sequence ID" value="MBV7273650.1"/>
    <property type="molecule type" value="Genomic_DNA"/>
</dbReference>
<evidence type="ECO:0000313" key="3">
    <source>
        <dbReference type="Proteomes" id="UP000694308"/>
    </source>
</evidence>
<feature type="domain" description="SiaC family regulatory phosphoprotein" evidence="1">
    <location>
        <begin position="6"/>
        <end position="125"/>
    </location>
</feature>
<accession>A0A949WR68</accession>
<reference evidence="2" key="1">
    <citation type="submission" date="2020-12" db="EMBL/GenBank/DDBJ databases">
        <title>Clostridium thailandense sp. nov., a novel acetogenic bacterium isolated from peat land soil in Thailand.</title>
        <authorList>
            <person name="Chaikitkaew S."/>
            <person name="Birkeland N.K."/>
        </authorList>
    </citation>
    <scope>NUCLEOTIDE SEQUENCE</scope>
    <source>
        <strain evidence="2">PL3</strain>
    </source>
</reference>
<dbReference type="AlphaFoldDB" id="A0A949WR68"/>
<evidence type="ECO:0000259" key="1">
    <source>
        <dbReference type="Pfam" id="PF09345"/>
    </source>
</evidence>